<feature type="chain" id="PRO_5047315305" evidence="2">
    <location>
        <begin position="21"/>
        <end position="160"/>
    </location>
</feature>
<evidence type="ECO:0000256" key="2">
    <source>
        <dbReference type="SAM" id="SignalP"/>
    </source>
</evidence>
<dbReference type="Proteomes" id="UP000695000">
    <property type="component" value="Unplaced"/>
</dbReference>
<keyword evidence="3" id="KW-1185">Reference proteome</keyword>
<organism evidence="3 4">
    <name type="scientific">Nicrophorus vespilloides</name>
    <name type="common">Boreal carrion beetle</name>
    <dbReference type="NCBI Taxonomy" id="110193"/>
    <lineage>
        <taxon>Eukaryota</taxon>
        <taxon>Metazoa</taxon>
        <taxon>Ecdysozoa</taxon>
        <taxon>Arthropoda</taxon>
        <taxon>Hexapoda</taxon>
        <taxon>Insecta</taxon>
        <taxon>Pterygota</taxon>
        <taxon>Neoptera</taxon>
        <taxon>Endopterygota</taxon>
        <taxon>Coleoptera</taxon>
        <taxon>Polyphaga</taxon>
        <taxon>Staphyliniformia</taxon>
        <taxon>Silphidae</taxon>
        <taxon>Nicrophorinae</taxon>
        <taxon>Nicrophorus</taxon>
    </lineage>
</organism>
<feature type="compositionally biased region" description="Gly residues" evidence="1">
    <location>
        <begin position="149"/>
        <end position="160"/>
    </location>
</feature>
<sequence length="160" mass="15737">MRSAVTVLAAVAVFVAVAEEQKAGVVYLIDTIGRKNPESIGGSDNKDLSDTPFFKPLPADKPLPDGIYFRPEDGKPLENPDILQDLRVKGEKEVREKRSAYPGKGGGGGACCGGGGGGGRPGGGGGGRGGGGGGGGGGSWSKSGSSSGSWGGGGGKGYGR</sequence>
<reference evidence="4" key="1">
    <citation type="submission" date="2025-08" db="UniProtKB">
        <authorList>
            <consortium name="RefSeq"/>
        </authorList>
    </citation>
    <scope>IDENTIFICATION</scope>
    <source>
        <tissue evidence="4">Whole Larva</tissue>
    </source>
</reference>
<name>A0ABM1NHC5_NICVS</name>
<dbReference type="PRINTS" id="PR01228">
    <property type="entry name" value="EGGSHELL"/>
</dbReference>
<feature type="signal peptide" evidence="2">
    <location>
        <begin position="1"/>
        <end position="20"/>
    </location>
</feature>
<accession>A0ABM1NHC5</accession>
<dbReference type="RefSeq" id="XP_017786225.1">
    <property type="nucleotide sequence ID" value="XM_017930736.1"/>
</dbReference>
<evidence type="ECO:0000313" key="3">
    <source>
        <dbReference type="Proteomes" id="UP000695000"/>
    </source>
</evidence>
<keyword evidence="2" id="KW-0732">Signal</keyword>
<evidence type="ECO:0000313" key="4">
    <source>
        <dbReference type="RefSeq" id="XP_017786225.1"/>
    </source>
</evidence>
<gene>
    <name evidence="4" type="primary">LOC108569254</name>
</gene>
<proteinExistence type="predicted"/>
<feature type="compositionally biased region" description="Gly residues" evidence="1">
    <location>
        <begin position="103"/>
        <end position="139"/>
    </location>
</feature>
<dbReference type="GeneID" id="108569254"/>
<feature type="compositionally biased region" description="Basic and acidic residues" evidence="1">
    <location>
        <begin position="70"/>
        <end position="99"/>
    </location>
</feature>
<evidence type="ECO:0000256" key="1">
    <source>
        <dbReference type="SAM" id="MobiDB-lite"/>
    </source>
</evidence>
<protein>
    <submittedName>
        <fullName evidence="4">Translation initiation factor IF-2-like</fullName>
    </submittedName>
</protein>
<feature type="region of interest" description="Disordered" evidence="1">
    <location>
        <begin position="36"/>
        <end position="160"/>
    </location>
</feature>